<dbReference type="OrthoDB" id="11877at2157"/>
<sequence length="332" mass="34935">MTDPNSEHDGASDAGVPAAAAPIDPGDGWFAGLPAEDVDDSTQPTHARIVDGTADEPREWPRLAVASGFAADEEDYYDRLHAATTGATRASVRERERADDRQLIHAVRARDDCERVANELSERAAEWSGSLFDDVDPGIEGARAVAGREPSGELERRAIALSERVVGLADERDALATTIDRLAPAVAPNLTEMAGPELAARLIALAGGLESLAKKPSGTVQVLGAEDALFAHLSGHAPSPKHGIIYTHEFVRGTPPEERGSAARALAGKLTLAARVDHYSGERRESIHADLRARMATIRARSGSDGSDEGGSTGDDEGNEAENGTNGGDTDE</sequence>
<dbReference type="Pfam" id="PF01798">
    <property type="entry name" value="Nop"/>
    <property type="match status" value="1"/>
</dbReference>
<dbReference type="AlphaFoldDB" id="A0A8T4GHZ9"/>
<dbReference type="InterPro" id="IPR045056">
    <property type="entry name" value="Nop56/Nop58"/>
</dbReference>
<organism evidence="3 4">
    <name type="scientific">Halorubrum alkaliphilum</name>
    <dbReference type="NCBI Taxonomy" id="261290"/>
    <lineage>
        <taxon>Archaea</taxon>
        <taxon>Methanobacteriati</taxon>
        <taxon>Methanobacteriota</taxon>
        <taxon>Stenosarchaea group</taxon>
        <taxon>Halobacteria</taxon>
        <taxon>Halobacteriales</taxon>
        <taxon>Haloferacaceae</taxon>
        <taxon>Halorubrum</taxon>
    </lineage>
</organism>
<dbReference type="SUPFAM" id="SSF89124">
    <property type="entry name" value="Nop domain"/>
    <property type="match status" value="1"/>
</dbReference>
<evidence type="ECO:0000256" key="1">
    <source>
        <dbReference type="SAM" id="MobiDB-lite"/>
    </source>
</evidence>
<dbReference type="RefSeq" id="WP_209485178.1">
    <property type="nucleotide sequence ID" value="NZ_JAGGKQ010000011.1"/>
</dbReference>
<reference evidence="3" key="1">
    <citation type="submission" date="2021-03" db="EMBL/GenBank/DDBJ databases">
        <title>Genomic Encyclopedia of Type Strains, Phase IV (KMG-IV): sequencing the most valuable type-strain genomes for metagenomic binning, comparative biology and taxonomic classification.</title>
        <authorList>
            <person name="Goeker M."/>
        </authorList>
    </citation>
    <scope>NUCLEOTIDE SEQUENCE</scope>
    <source>
        <strain evidence="3">DSM 23564</strain>
    </source>
</reference>
<evidence type="ECO:0000313" key="4">
    <source>
        <dbReference type="Proteomes" id="UP000823588"/>
    </source>
</evidence>
<feature type="compositionally biased region" description="Basic and acidic residues" evidence="1">
    <location>
        <begin position="1"/>
        <end position="11"/>
    </location>
</feature>
<accession>A0A8T4GHZ9</accession>
<keyword evidence="4" id="KW-1185">Reference proteome</keyword>
<dbReference type="InterPro" id="IPR002687">
    <property type="entry name" value="Nop_dom"/>
</dbReference>
<comment type="caution">
    <text evidence="3">The sequence shown here is derived from an EMBL/GenBank/DDBJ whole genome shotgun (WGS) entry which is preliminary data.</text>
</comment>
<proteinExistence type="predicted"/>
<dbReference type="PROSITE" id="PS51358">
    <property type="entry name" value="NOP"/>
    <property type="match status" value="1"/>
</dbReference>
<dbReference type="GO" id="GO:0030515">
    <property type="term" value="F:snoRNA binding"/>
    <property type="evidence" value="ECO:0007669"/>
    <property type="project" value="InterPro"/>
</dbReference>
<gene>
    <name evidence="3" type="ORF">J2751_001756</name>
</gene>
<feature type="compositionally biased region" description="Low complexity" evidence="1">
    <location>
        <begin position="12"/>
        <end position="28"/>
    </location>
</feature>
<dbReference type="PANTHER" id="PTHR10894:SF0">
    <property type="entry name" value="NUCLEOLAR PROTEIN 56"/>
    <property type="match status" value="1"/>
</dbReference>
<protein>
    <submittedName>
        <fullName evidence="3">Nucleolar protein 56</fullName>
    </submittedName>
</protein>
<dbReference type="EMBL" id="JAGGKQ010000011">
    <property type="protein sequence ID" value="MBP1922742.1"/>
    <property type="molecule type" value="Genomic_DNA"/>
</dbReference>
<dbReference type="InterPro" id="IPR036070">
    <property type="entry name" value="Nop_dom_sf"/>
</dbReference>
<dbReference type="Proteomes" id="UP000823588">
    <property type="component" value="Unassembled WGS sequence"/>
</dbReference>
<feature type="region of interest" description="Disordered" evidence="1">
    <location>
        <begin position="298"/>
        <end position="332"/>
    </location>
</feature>
<dbReference type="InterPro" id="IPR042239">
    <property type="entry name" value="Nop_C"/>
</dbReference>
<dbReference type="Gene3D" id="1.10.246.90">
    <property type="entry name" value="Nop domain"/>
    <property type="match status" value="1"/>
</dbReference>
<evidence type="ECO:0000259" key="2">
    <source>
        <dbReference type="PROSITE" id="PS51358"/>
    </source>
</evidence>
<evidence type="ECO:0000313" key="3">
    <source>
        <dbReference type="EMBL" id="MBP1922742.1"/>
    </source>
</evidence>
<name>A0A8T4GHZ9_9EURY</name>
<feature type="region of interest" description="Disordered" evidence="1">
    <location>
        <begin position="1"/>
        <end position="61"/>
    </location>
</feature>
<dbReference type="PANTHER" id="PTHR10894">
    <property type="entry name" value="NUCLEOLAR PROTEIN 5 NUCLEOLAR PROTEIN NOP5 NOP58"/>
    <property type="match status" value="1"/>
</dbReference>
<dbReference type="GO" id="GO:0031428">
    <property type="term" value="C:box C/D methylation guide snoRNP complex"/>
    <property type="evidence" value="ECO:0007669"/>
    <property type="project" value="InterPro"/>
</dbReference>
<feature type="domain" description="Nop" evidence="2">
    <location>
        <begin position="186"/>
        <end position="300"/>
    </location>
</feature>